<reference evidence="1" key="2">
    <citation type="submission" date="2024-04" db="UniProtKB">
        <authorList>
            <consortium name="Ensembl"/>
        </authorList>
    </citation>
    <scope>IDENTIFICATION</scope>
</reference>
<evidence type="ECO:0000313" key="1">
    <source>
        <dbReference type="Ensembl" id="ENSGACP00000000287.1"/>
    </source>
</evidence>
<accession>G3N4R7</accession>
<organism evidence="1">
    <name type="scientific">Gasterosteus aculeatus</name>
    <name type="common">Three-spined stickleback</name>
    <dbReference type="NCBI Taxonomy" id="69293"/>
    <lineage>
        <taxon>Eukaryota</taxon>
        <taxon>Metazoa</taxon>
        <taxon>Chordata</taxon>
        <taxon>Craniata</taxon>
        <taxon>Vertebrata</taxon>
        <taxon>Euteleostomi</taxon>
        <taxon>Actinopterygii</taxon>
        <taxon>Neopterygii</taxon>
        <taxon>Teleostei</taxon>
        <taxon>Neoteleostei</taxon>
        <taxon>Acanthomorphata</taxon>
        <taxon>Eupercaria</taxon>
        <taxon>Perciformes</taxon>
        <taxon>Cottioidei</taxon>
        <taxon>Gasterosteales</taxon>
        <taxon>Gasterosteidae</taxon>
        <taxon>Gasterosteus</taxon>
    </lineage>
</organism>
<reference evidence="1" key="1">
    <citation type="submission" date="2006-01" db="EMBL/GenBank/DDBJ databases">
        <authorList>
            <person name="Lindblad-Toh K."/>
            <person name="Mauceli E."/>
            <person name="Grabherr M."/>
            <person name="Chang J.L."/>
            <person name="Lander E.S."/>
        </authorList>
    </citation>
    <scope>NUCLEOTIDE SEQUENCE [LARGE SCALE GENOMIC DNA]</scope>
</reference>
<dbReference type="InParanoid" id="G3N4R7"/>
<dbReference type="AlphaFoldDB" id="G3N4R7"/>
<dbReference type="Ensembl" id="ENSGACT00000000287.1">
    <property type="protein sequence ID" value="ENSGACP00000000287.1"/>
    <property type="gene ID" value="ENSGACG00000000222.1"/>
</dbReference>
<dbReference type="Bgee" id="ENSGACG00000000222">
    <property type="expression patterns" value="Expressed in testis and 12 other cell types or tissues"/>
</dbReference>
<protein>
    <submittedName>
        <fullName evidence="1">Uncharacterized protein</fullName>
    </submittedName>
</protein>
<proteinExistence type="predicted"/>
<sequence>MFVVKSCWRTSRFFAVVVDRYLEKVWSLWLNPPMDQLQYHRMLHPTQPQDLKPFWNTGSKKERKGKSFPLAKCRTRKRKRGKCSWKSV</sequence>
<name>G3N4R7_GASAC</name>